<gene>
    <name evidence="1" type="ORF">MELA_00021</name>
</gene>
<dbReference type="AlphaFoldDB" id="A0A564ZGI7"/>
<name>A0A564ZGI7_9BACT</name>
<organism evidence="1 2">
    <name type="scientific">Candidatus Methylomirabilis lanthanidiphila</name>
    <dbReference type="NCBI Taxonomy" id="2211376"/>
    <lineage>
        <taxon>Bacteria</taxon>
        <taxon>Candidatus Methylomirabilota</taxon>
        <taxon>Candidatus Methylomirabilia</taxon>
        <taxon>Candidatus Methylomirabilales</taxon>
        <taxon>Candidatus Methylomirabilaceae</taxon>
        <taxon>Candidatus Methylomirabilis</taxon>
    </lineage>
</organism>
<evidence type="ECO:0000313" key="1">
    <source>
        <dbReference type="EMBL" id="VUZ83668.1"/>
    </source>
</evidence>
<dbReference type="Proteomes" id="UP000334340">
    <property type="component" value="Unassembled WGS sequence"/>
</dbReference>
<accession>A0A564ZGI7</accession>
<protein>
    <submittedName>
        <fullName evidence="1">Uncharacterized protein</fullName>
    </submittedName>
</protein>
<proteinExistence type="predicted"/>
<reference evidence="1 2" key="1">
    <citation type="submission" date="2019-07" db="EMBL/GenBank/DDBJ databases">
        <authorList>
            <person name="Cremers G."/>
        </authorList>
    </citation>
    <scope>NUCLEOTIDE SEQUENCE [LARGE SCALE GENOMIC DNA]</scope>
</reference>
<keyword evidence="2" id="KW-1185">Reference proteome</keyword>
<evidence type="ECO:0000313" key="2">
    <source>
        <dbReference type="Proteomes" id="UP000334340"/>
    </source>
</evidence>
<dbReference type="EMBL" id="CABIKM010000001">
    <property type="protein sequence ID" value="VUZ83668.1"/>
    <property type="molecule type" value="Genomic_DNA"/>
</dbReference>
<sequence length="228" mass="26393">MGTQLLGSFEIENGYRVWMVYYVIDKPTMDTRTGVMTCFTSGKRAMEESRRHRAIIFSQATDGSRILYESNVEIQMLSQQSLKRAYEIEVFGEAVYAMAAHLARRPEHRRKWEALRQLEAQTRDRLRTTLARAGDTPHDLLVRSWLGSAVGAVIGVLPWRMTLTLLDIVLRWSVRFFERVEDEVCEKEGLSAYELAAHERAQWEFVRRELAGDEQSIDPILALLEARR</sequence>